<keyword evidence="2" id="KW-1133">Transmembrane helix</keyword>
<reference evidence="3 4" key="1">
    <citation type="submission" date="2019-03" db="EMBL/GenBank/DDBJ databases">
        <title>Porphyromonas levii Isolated from the Uterus of Dairy Cows.</title>
        <authorList>
            <person name="Francis A.M."/>
        </authorList>
    </citation>
    <scope>NUCLEOTIDE SEQUENCE [LARGE SCALE GENOMIC DNA]</scope>
    <source>
        <strain evidence="3 4">AF5678</strain>
    </source>
</reference>
<gene>
    <name evidence="3" type="ORF">E4P47_04840</name>
</gene>
<feature type="compositionally biased region" description="Basic residues" evidence="1">
    <location>
        <begin position="1"/>
        <end position="15"/>
    </location>
</feature>
<evidence type="ECO:0000313" key="3">
    <source>
        <dbReference type="EMBL" id="TFH95311.1"/>
    </source>
</evidence>
<dbReference type="RefSeq" id="WP_018358612.1">
    <property type="nucleotide sequence ID" value="NZ_CP197400.1"/>
</dbReference>
<evidence type="ECO:0000256" key="2">
    <source>
        <dbReference type="SAM" id="Phobius"/>
    </source>
</evidence>
<keyword evidence="2" id="KW-0812">Transmembrane</keyword>
<evidence type="ECO:0000256" key="1">
    <source>
        <dbReference type="SAM" id="MobiDB-lite"/>
    </source>
</evidence>
<feature type="transmembrane region" description="Helical" evidence="2">
    <location>
        <begin position="26"/>
        <end position="47"/>
    </location>
</feature>
<accession>A0A4Y8WP85</accession>
<protein>
    <submittedName>
        <fullName evidence="3">DUF2149 domain-containing protein</fullName>
    </submittedName>
</protein>
<proteinExistence type="predicted"/>
<dbReference type="AlphaFoldDB" id="A0A4Y8WP85"/>
<dbReference type="Proteomes" id="UP000297225">
    <property type="component" value="Unassembled WGS sequence"/>
</dbReference>
<dbReference type="GeneID" id="66797996"/>
<dbReference type="STRING" id="1122973.GCA_000379925_01373"/>
<evidence type="ECO:0000313" key="4">
    <source>
        <dbReference type="Proteomes" id="UP000297225"/>
    </source>
</evidence>
<dbReference type="OrthoDB" id="199365at2"/>
<name>A0A4Y8WP85_9PORP</name>
<organism evidence="3 4">
    <name type="scientific">Porphyromonas levii</name>
    <dbReference type="NCBI Taxonomy" id="28114"/>
    <lineage>
        <taxon>Bacteria</taxon>
        <taxon>Pseudomonadati</taxon>
        <taxon>Bacteroidota</taxon>
        <taxon>Bacteroidia</taxon>
        <taxon>Bacteroidales</taxon>
        <taxon>Porphyromonadaceae</taxon>
        <taxon>Porphyromonas</taxon>
    </lineage>
</organism>
<dbReference type="EMBL" id="SPNC01000056">
    <property type="protein sequence ID" value="TFH95311.1"/>
    <property type="molecule type" value="Genomic_DNA"/>
</dbReference>
<feature type="region of interest" description="Disordered" evidence="1">
    <location>
        <begin position="1"/>
        <end position="22"/>
    </location>
</feature>
<keyword evidence="2" id="KW-0472">Membrane</keyword>
<sequence length="117" mass="13303">MRETKRNRRNKRKHAFGTGNDDPLSVIANLFDVAMVFAVALMVAMVLHLNMSEVFTDDDFTMVKNPGEEDMIIITKEGKTIKKYTPSEEPHTSEQKKGRKVGVAYELENGEIIYVPE</sequence>
<dbReference type="InterPro" id="IPR018676">
    <property type="entry name" value="DUF2149"/>
</dbReference>
<comment type="caution">
    <text evidence="3">The sequence shown here is derived from an EMBL/GenBank/DDBJ whole genome shotgun (WGS) entry which is preliminary data.</text>
</comment>
<keyword evidence="4" id="KW-1185">Reference proteome</keyword>
<dbReference type="Pfam" id="PF09919">
    <property type="entry name" value="DUF2149"/>
    <property type="match status" value="1"/>
</dbReference>